<dbReference type="Proteomes" id="UP000240957">
    <property type="component" value="Unassembled WGS sequence"/>
</dbReference>
<dbReference type="AlphaFoldDB" id="A0A371YVK5"/>
<reference evidence="2 3" key="2">
    <citation type="submission" date="2018-08" db="EMBL/GenBank/DDBJ databases">
        <title>The draft genome of Acinetobacter sichuanensis strain WCHAc060041.</title>
        <authorList>
            <person name="Qin J."/>
            <person name="Feng Y."/>
            <person name="Zong Z."/>
        </authorList>
    </citation>
    <scope>NUCLEOTIDE SEQUENCE [LARGE SCALE GENOMIC DNA]</scope>
    <source>
        <strain evidence="2 3">WCHAc060041</strain>
    </source>
</reference>
<gene>
    <name evidence="1" type="ORF">ACFODO_15530</name>
    <name evidence="2" type="ORF">C9E89_000540</name>
</gene>
<name>A0A371YVK5_9GAMM</name>
<dbReference type="InterPro" id="IPR009351">
    <property type="entry name" value="AlkZ-like"/>
</dbReference>
<dbReference type="OrthoDB" id="9787207at2"/>
<dbReference type="EMBL" id="PYIX02000001">
    <property type="protein sequence ID" value="RFC85444.1"/>
    <property type="molecule type" value="Genomic_DNA"/>
</dbReference>
<evidence type="ECO:0000313" key="4">
    <source>
        <dbReference type="Proteomes" id="UP001595455"/>
    </source>
</evidence>
<evidence type="ECO:0000313" key="2">
    <source>
        <dbReference type="EMBL" id="RFC85444.1"/>
    </source>
</evidence>
<accession>A0A371YVK5</accession>
<dbReference type="EMBL" id="JBHRSF010000071">
    <property type="protein sequence ID" value="MFC2996647.1"/>
    <property type="molecule type" value="Genomic_DNA"/>
</dbReference>
<dbReference type="RefSeq" id="WP_107006490.1">
    <property type="nucleotide sequence ID" value="NZ_JBHRSF010000071.1"/>
</dbReference>
<comment type="caution">
    <text evidence="2">The sequence shown here is derived from an EMBL/GenBank/DDBJ whole genome shotgun (WGS) entry which is preliminary data.</text>
</comment>
<reference evidence="1" key="4">
    <citation type="submission" date="2024-09" db="EMBL/GenBank/DDBJ databases">
        <authorList>
            <person name="Sun Q."/>
            <person name="Mori K."/>
        </authorList>
    </citation>
    <scope>NUCLEOTIDE SEQUENCE</scope>
    <source>
        <strain evidence="1">KCTC 62575</strain>
    </source>
</reference>
<reference evidence="1" key="1">
    <citation type="journal article" date="2014" name="Int. J. Syst. Evol. Microbiol.">
        <title>Complete genome of a new Firmicutes species belonging to the dominant human colonic microbiota ('Ruminococcus bicirculans') reveals two chromosomes and a selective capacity to utilize plant glucans.</title>
        <authorList>
            <consortium name="NISC Comparative Sequencing Program"/>
            <person name="Wegmann U."/>
            <person name="Louis P."/>
            <person name="Goesmann A."/>
            <person name="Henrissat B."/>
            <person name="Duncan S.H."/>
            <person name="Flint H.J."/>
        </authorList>
    </citation>
    <scope>NUCLEOTIDE SEQUENCE</scope>
    <source>
        <strain evidence="1">KCTC 62575</strain>
    </source>
</reference>
<evidence type="ECO:0000313" key="1">
    <source>
        <dbReference type="EMBL" id="MFC2996647.1"/>
    </source>
</evidence>
<proteinExistence type="predicted"/>
<protein>
    <submittedName>
        <fullName evidence="2">Winged helix-turn-helix domain-containing protein</fullName>
    </submittedName>
</protein>
<organism evidence="2 3">
    <name type="scientific">Acinetobacter sichuanensis</name>
    <dbReference type="NCBI Taxonomy" id="2136183"/>
    <lineage>
        <taxon>Bacteria</taxon>
        <taxon>Pseudomonadati</taxon>
        <taxon>Pseudomonadota</taxon>
        <taxon>Gammaproteobacteria</taxon>
        <taxon>Moraxellales</taxon>
        <taxon>Moraxellaceae</taxon>
        <taxon>Acinetobacter</taxon>
    </lineage>
</organism>
<sequence>MHQQNLRQLALAHQKLIPDATEYIGKSGTLSMIQHLGYVQIDTISVVERAHHHVLWNRVQDYQQDHLNHLVKDQQIFEYWAHAAAYLPMRDYRFALIQMNAVRRGESRYFNRGEPQLMTEIMAQITAEGPLKLRDMELRHRQVAGQGWKSSTGRRALEQLFMQGDLMICQRQGMEKIYDLTARCLPVDLDLSEPDLQQYAQYLFDQTLRAHGIFSLKQLLHLKTGQSLQKAMRQIIDEQLQLGTITPIQQTNGQFLYVDTQALAHTLQPQVQLKILSPFDNVLIHRERLEQIFAMDYRLECYLPAEQRRFGYFCLPILYADQLVGRIDCKAHRGEKILQLCSFHLQEEAKSWLDQDQFYFLLMQELERFAAFNQCNVVDTTEIKFLQKWQS</sequence>
<keyword evidence="4" id="KW-1185">Reference proteome</keyword>
<evidence type="ECO:0000313" key="3">
    <source>
        <dbReference type="Proteomes" id="UP000240957"/>
    </source>
</evidence>
<dbReference type="PANTHER" id="PTHR30528">
    <property type="entry name" value="CYTOPLASMIC PROTEIN"/>
    <property type="match status" value="1"/>
</dbReference>
<dbReference type="Proteomes" id="UP001595455">
    <property type="component" value="Unassembled WGS sequence"/>
</dbReference>
<dbReference type="PANTHER" id="PTHR30528:SF0">
    <property type="entry name" value="CYTOPLASMIC PROTEIN"/>
    <property type="match status" value="1"/>
</dbReference>
<reference evidence="4" key="3">
    <citation type="journal article" date="2019" name="Int. J. Syst. Evol. Microbiol.">
        <title>The Global Catalogue of Microorganisms (GCM) 10K type strain sequencing project: providing services to taxonomists for standard genome sequencing and annotation.</title>
        <authorList>
            <consortium name="The Broad Institute Genomics Platform"/>
            <consortium name="The Broad Institute Genome Sequencing Center for Infectious Disease"/>
            <person name="Wu L."/>
            <person name="Ma J."/>
        </authorList>
    </citation>
    <scope>NUCLEOTIDE SEQUENCE [LARGE SCALE GENOMIC DNA]</scope>
    <source>
        <strain evidence="4">KCTC 62575</strain>
    </source>
</reference>
<dbReference type="Pfam" id="PF06224">
    <property type="entry name" value="AlkZ-like"/>
    <property type="match status" value="1"/>
</dbReference>